<comment type="caution">
    <text evidence="1">The sequence shown here is derived from an EMBL/GenBank/DDBJ whole genome shotgun (WGS) entry which is preliminary data.</text>
</comment>
<accession>A0A8T1TY10</accession>
<proteinExistence type="predicted"/>
<organism evidence="1 2">
    <name type="scientific">Phytophthora cactorum</name>
    <dbReference type="NCBI Taxonomy" id="29920"/>
    <lineage>
        <taxon>Eukaryota</taxon>
        <taxon>Sar</taxon>
        <taxon>Stramenopiles</taxon>
        <taxon>Oomycota</taxon>
        <taxon>Peronosporomycetes</taxon>
        <taxon>Peronosporales</taxon>
        <taxon>Peronosporaceae</taxon>
        <taxon>Phytophthora</taxon>
    </lineage>
</organism>
<dbReference type="EMBL" id="JAENGZ010001043">
    <property type="protein sequence ID" value="KAG6951184.1"/>
    <property type="molecule type" value="Genomic_DNA"/>
</dbReference>
<name>A0A8T1TY10_9STRA</name>
<dbReference type="AlphaFoldDB" id="A0A8T1TY10"/>
<gene>
    <name evidence="1" type="ORF">JG687_00013780</name>
</gene>
<sequence length="163" mass="18657">MKNSLRTFTTAANTDMCSFLSQNRHFVDVCQCPKLKRQDLQQHIRDNWQVEISLCLMLASPIRKNCLHFPLAWLKDILSFKPVVNFVINPILQYITGGGAWRIVNVLITSSLKIPFTICGGRTVGVLLEAFDLFTSPEPTRFTATSRMILLIRLMMQVLMRRA</sequence>
<dbReference type="OrthoDB" id="122072at2759"/>
<evidence type="ECO:0000313" key="1">
    <source>
        <dbReference type="EMBL" id="KAG6951184.1"/>
    </source>
</evidence>
<dbReference type="Proteomes" id="UP000688947">
    <property type="component" value="Unassembled WGS sequence"/>
</dbReference>
<evidence type="ECO:0000313" key="2">
    <source>
        <dbReference type="Proteomes" id="UP000688947"/>
    </source>
</evidence>
<reference evidence="1" key="1">
    <citation type="submission" date="2021-01" db="EMBL/GenBank/DDBJ databases">
        <title>Phytophthora aleatoria, a newly-described species from Pinus radiata is distinct from Phytophthora cactorum isolates based on comparative genomics.</title>
        <authorList>
            <person name="Mcdougal R."/>
            <person name="Panda P."/>
            <person name="Williams N."/>
            <person name="Studholme D.J."/>
        </authorList>
    </citation>
    <scope>NUCLEOTIDE SEQUENCE</scope>
    <source>
        <strain evidence="1">NZFS 3830</strain>
    </source>
</reference>
<protein>
    <submittedName>
        <fullName evidence="1">Uncharacterized protein</fullName>
    </submittedName>
</protein>